<keyword evidence="1" id="KW-0802">TPR repeat</keyword>
<dbReference type="RefSeq" id="WP_188149309.1">
    <property type="nucleotide sequence ID" value="NZ_JAATTO010000085.1"/>
</dbReference>
<dbReference type="Pfam" id="PF07721">
    <property type="entry name" value="TPR_4"/>
    <property type="match status" value="1"/>
</dbReference>
<dbReference type="PROSITE" id="PS50005">
    <property type="entry name" value="TPR"/>
    <property type="match status" value="1"/>
</dbReference>
<evidence type="ECO:0000313" key="3">
    <source>
        <dbReference type="Proteomes" id="UP000639516"/>
    </source>
</evidence>
<dbReference type="Proteomes" id="UP000639516">
    <property type="component" value="Unassembled WGS sequence"/>
</dbReference>
<dbReference type="Gene3D" id="1.25.40.10">
    <property type="entry name" value="Tetratricopeptide repeat domain"/>
    <property type="match status" value="2"/>
</dbReference>
<evidence type="ECO:0000313" key="2">
    <source>
        <dbReference type="EMBL" id="MBC9983907.1"/>
    </source>
</evidence>
<dbReference type="SUPFAM" id="SSF48452">
    <property type="entry name" value="TPR-like"/>
    <property type="match status" value="1"/>
</dbReference>
<dbReference type="EMBL" id="JAATTO010000085">
    <property type="protein sequence ID" value="MBC9983907.1"/>
    <property type="molecule type" value="Genomic_DNA"/>
</dbReference>
<gene>
    <name evidence="2" type="ORF">HA482_37595</name>
</gene>
<organism evidence="2 3">
    <name type="scientific">Bradyrhizobium campsiandrae</name>
    <dbReference type="NCBI Taxonomy" id="1729892"/>
    <lineage>
        <taxon>Bacteria</taxon>
        <taxon>Pseudomonadati</taxon>
        <taxon>Pseudomonadota</taxon>
        <taxon>Alphaproteobacteria</taxon>
        <taxon>Hyphomicrobiales</taxon>
        <taxon>Nitrobacteraceae</taxon>
        <taxon>Bradyrhizobium</taxon>
    </lineage>
</organism>
<dbReference type="PANTHER" id="PTHR12558">
    <property type="entry name" value="CELL DIVISION CYCLE 16,23,27"/>
    <property type="match status" value="1"/>
</dbReference>
<dbReference type="InterPro" id="IPR011990">
    <property type="entry name" value="TPR-like_helical_dom_sf"/>
</dbReference>
<comment type="caution">
    <text evidence="2">The sequence shown here is derived from an EMBL/GenBank/DDBJ whole genome shotgun (WGS) entry which is preliminary data.</text>
</comment>
<dbReference type="Pfam" id="PF13181">
    <property type="entry name" value="TPR_8"/>
    <property type="match status" value="1"/>
</dbReference>
<dbReference type="SMART" id="SM00028">
    <property type="entry name" value="TPR"/>
    <property type="match status" value="3"/>
</dbReference>
<proteinExistence type="predicted"/>
<dbReference type="PANTHER" id="PTHR12558:SF33">
    <property type="entry name" value="BLL7664 PROTEIN"/>
    <property type="match status" value="1"/>
</dbReference>
<sequence>YAEAHSGLADAYALAGDWEYGVLSTEAAFAKATAAAGKALELDGTLGEAHTSLAFALDLYGWDWAVAASEYEAAIRLNPSYATAHHWYAWHLMLTGKTAEALREFAQAQSLDPLSLIIGADIADALCIVKDFDAAAAQSRKTLELDPQFALGHYELGQALVLTGRFDDAIAEFRKAIAISGHSSVFDSNLAYAYAVSGRKDEALMIATDMAAHSETYPSAQANIALIYVGLGDREAAFAWLDEAYAARFNPSILLRPGFDPLRSDARFTELMRRIGL</sequence>
<dbReference type="InterPro" id="IPR011717">
    <property type="entry name" value="TPR-4"/>
</dbReference>
<evidence type="ECO:0000256" key="1">
    <source>
        <dbReference type="PROSITE-ProRule" id="PRU00339"/>
    </source>
</evidence>
<keyword evidence="3" id="KW-1185">Reference proteome</keyword>
<feature type="non-terminal residue" evidence="2">
    <location>
        <position position="1"/>
    </location>
</feature>
<feature type="repeat" description="TPR" evidence="1">
    <location>
        <begin position="150"/>
        <end position="183"/>
    </location>
</feature>
<dbReference type="InterPro" id="IPR019734">
    <property type="entry name" value="TPR_rpt"/>
</dbReference>
<reference evidence="2 3" key="1">
    <citation type="journal article" date="2020" name="Arch. Microbiol.">
        <title>Bradyrhizobium campsiandrae sp. nov., a nitrogen-fixing bacterial strain isolated from a native leguminous tree from the Amazon adapted to flooded conditions.</title>
        <authorList>
            <person name="Cabral Michel D."/>
            <person name="Martins da Costa E."/>
            <person name="Azarias Guimaraes A."/>
            <person name="Soares de Carvalho T."/>
            <person name="Santos de Castro Caputo P."/>
            <person name="Willems A."/>
            <person name="de Souza Moreira F.M."/>
        </authorList>
    </citation>
    <scope>NUCLEOTIDE SEQUENCE [LARGE SCALE GENOMIC DNA]</scope>
    <source>
        <strain evidence="3">INPA 384B</strain>
    </source>
</reference>
<name>A0ABR7UKK5_9BRAD</name>
<protein>
    <submittedName>
        <fullName evidence="2">Tetratricopeptide repeat protein</fullName>
    </submittedName>
</protein>
<dbReference type="Pfam" id="PF13432">
    <property type="entry name" value="TPR_16"/>
    <property type="match status" value="2"/>
</dbReference>
<accession>A0ABR7UKK5</accession>